<protein>
    <submittedName>
        <fullName evidence="1">Uncharacterized protein</fullName>
    </submittedName>
</protein>
<accession>A0ABS8TC60</accession>
<organism evidence="1 2">
    <name type="scientific">Datura stramonium</name>
    <name type="common">Jimsonweed</name>
    <name type="synonym">Common thornapple</name>
    <dbReference type="NCBI Taxonomy" id="4076"/>
    <lineage>
        <taxon>Eukaryota</taxon>
        <taxon>Viridiplantae</taxon>
        <taxon>Streptophyta</taxon>
        <taxon>Embryophyta</taxon>
        <taxon>Tracheophyta</taxon>
        <taxon>Spermatophyta</taxon>
        <taxon>Magnoliopsida</taxon>
        <taxon>eudicotyledons</taxon>
        <taxon>Gunneridae</taxon>
        <taxon>Pentapetalae</taxon>
        <taxon>asterids</taxon>
        <taxon>lamiids</taxon>
        <taxon>Solanales</taxon>
        <taxon>Solanaceae</taxon>
        <taxon>Solanoideae</taxon>
        <taxon>Datureae</taxon>
        <taxon>Datura</taxon>
    </lineage>
</organism>
<evidence type="ECO:0000313" key="1">
    <source>
        <dbReference type="EMBL" id="MCD7468406.1"/>
    </source>
</evidence>
<dbReference type="Proteomes" id="UP000823775">
    <property type="component" value="Unassembled WGS sequence"/>
</dbReference>
<gene>
    <name evidence="1" type="ORF">HAX54_006570</name>
</gene>
<reference evidence="1 2" key="1">
    <citation type="journal article" date="2021" name="BMC Genomics">
        <title>Datura genome reveals duplications of psychoactive alkaloid biosynthetic genes and high mutation rate following tissue culture.</title>
        <authorList>
            <person name="Rajewski A."/>
            <person name="Carter-House D."/>
            <person name="Stajich J."/>
            <person name="Litt A."/>
        </authorList>
    </citation>
    <scope>NUCLEOTIDE SEQUENCE [LARGE SCALE GENOMIC DNA]</scope>
    <source>
        <strain evidence="1">AR-01</strain>
    </source>
</reference>
<dbReference type="EMBL" id="JACEIK010001330">
    <property type="protein sequence ID" value="MCD7468406.1"/>
    <property type="molecule type" value="Genomic_DNA"/>
</dbReference>
<comment type="caution">
    <text evidence="1">The sequence shown here is derived from an EMBL/GenBank/DDBJ whole genome shotgun (WGS) entry which is preliminary data.</text>
</comment>
<keyword evidence="2" id="KW-1185">Reference proteome</keyword>
<proteinExistence type="predicted"/>
<sequence>MSDFGILYEFKSSDTGEVAIVNDVQYFLGINTNFGFLEELWKSHLIGGRRSRLIDQMVSYEPIRRKIAVFHLEFGFQWWCWIRVSAVELAGNEKERESELRTIF</sequence>
<evidence type="ECO:0000313" key="2">
    <source>
        <dbReference type="Proteomes" id="UP000823775"/>
    </source>
</evidence>
<name>A0ABS8TC60_DATST</name>